<keyword evidence="4" id="KW-1185">Reference proteome</keyword>
<dbReference type="InterPro" id="IPR000477">
    <property type="entry name" value="RT_dom"/>
</dbReference>
<feature type="domain" description="Reverse transcriptase" evidence="2">
    <location>
        <begin position="89"/>
        <end position="167"/>
    </location>
</feature>
<name>A0AAQ3K9Y8_9LILI</name>
<organism evidence="3 4">
    <name type="scientific">Canna indica</name>
    <name type="common">Indian-shot</name>
    <dbReference type="NCBI Taxonomy" id="4628"/>
    <lineage>
        <taxon>Eukaryota</taxon>
        <taxon>Viridiplantae</taxon>
        <taxon>Streptophyta</taxon>
        <taxon>Embryophyta</taxon>
        <taxon>Tracheophyta</taxon>
        <taxon>Spermatophyta</taxon>
        <taxon>Magnoliopsida</taxon>
        <taxon>Liliopsida</taxon>
        <taxon>Zingiberales</taxon>
        <taxon>Cannaceae</taxon>
        <taxon>Canna</taxon>
    </lineage>
</organism>
<dbReference type="AlphaFoldDB" id="A0AAQ3K9Y8"/>
<dbReference type="Proteomes" id="UP001327560">
    <property type="component" value="Chromosome 4"/>
</dbReference>
<evidence type="ECO:0000313" key="4">
    <source>
        <dbReference type="Proteomes" id="UP001327560"/>
    </source>
</evidence>
<evidence type="ECO:0000259" key="2">
    <source>
        <dbReference type="Pfam" id="PF00078"/>
    </source>
</evidence>
<proteinExistence type="predicted"/>
<dbReference type="Pfam" id="PF00078">
    <property type="entry name" value="RVT_1"/>
    <property type="match status" value="1"/>
</dbReference>
<sequence>MWSKNLVETRRAHIIELKNELEEEIKKGERSSSNIGGQDRDDQENRIKSLRKSLDSCYKAENTYWKQRAKVKCLKDDDKNTRPSESSVLLNGEQGKWIRHRKGLRQGDPLSPYLFLLIADVFVRMMKSAAQQNLIQGVRMNEEMNISSLEFADDFMVFTRGDDDDLLNLKILLFGYELMTGLRQISQKQRLFTFLETRLGVKKRREYWDAKGRLFL</sequence>
<feature type="region of interest" description="Disordered" evidence="1">
    <location>
        <begin position="26"/>
        <end position="45"/>
    </location>
</feature>
<protein>
    <submittedName>
        <fullName evidence="3">Mitochondrial protein</fullName>
    </submittedName>
</protein>
<reference evidence="3 4" key="1">
    <citation type="submission" date="2023-10" db="EMBL/GenBank/DDBJ databases">
        <title>Chromosome-scale genome assembly provides insights into flower coloration mechanisms of Canna indica.</title>
        <authorList>
            <person name="Li C."/>
        </authorList>
    </citation>
    <scope>NUCLEOTIDE SEQUENCE [LARGE SCALE GENOMIC DNA]</scope>
    <source>
        <tissue evidence="3">Flower</tissue>
    </source>
</reference>
<accession>A0AAQ3K9Y8</accession>
<gene>
    <name evidence="3" type="ORF">Cni_G12730</name>
</gene>
<evidence type="ECO:0000313" key="3">
    <source>
        <dbReference type="EMBL" id="WOL04009.1"/>
    </source>
</evidence>
<dbReference type="EMBL" id="CP136893">
    <property type="protein sequence ID" value="WOL04009.1"/>
    <property type="molecule type" value="Genomic_DNA"/>
</dbReference>
<evidence type="ECO:0000256" key="1">
    <source>
        <dbReference type="SAM" id="MobiDB-lite"/>
    </source>
</evidence>